<comment type="caution">
    <text evidence="5">The sequence shown here is derived from an EMBL/GenBank/DDBJ whole genome shotgun (WGS) entry which is preliminary data.</text>
</comment>
<evidence type="ECO:0000256" key="4">
    <source>
        <dbReference type="SAM" id="MobiDB-lite"/>
    </source>
</evidence>
<gene>
    <name evidence="5" type="ORF">ACFVKH_07645</name>
</gene>
<keyword evidence="2" id="KW-0677">Repeat</keyword>
<dbReference type="SMART" id="SM00320">
    <property type="entry name" value="WD40"/>
    <property type="match status" value="6"/>
</dbReference>
<dbReference type="InterPro" id="IPR001680">
    <property type="entry name" value="WD40_rpt"/>
</dbReference>
<accession>A0ABW6ID93</accession>
<organism evidence="5 6">
    <name type="scientific">Almyronema epifaneia S1</name>
    <dbReference type="NCBI Taxonomy" id="2991925"/>
    <lineage>
        <taxon>Bacteria</taxon>
        <taxon>Bacillati</taxon>
        <taxon>Cyanobacteriota</taxon>
        <taxon>Cyanophyceae</taxon>
        <taxon>Nodosilineales</taxon>
        <taxon>Nodosilineaceae</taxon>
        <taxon>Almyronema</taxon>
        <taxon>Almyronema epifaneia</taxon>
    </lineage>
</organism>
<dbReference type="InterPro" id="IPR015943">
    <property type="entry name" value="WD40/YVTN_repeat-like_dom_sf"/>
</dbReference>
<dbReference type="Pfam" id="PF00400">
    <property type="entry name" value="WD40"/>
    <property type="match status" value="2"/>
</dbReference>
<protein>
    <recommendedName>
        <fullName evidence="7">WD40 repeat domain-containing protein</fullName>
    </recommendedName>
</protein>
<keyword evidence="1 3" id="KW-0853">WD repeat</keyword>
<dbReference type="SUPFAM" id="SSF50978">
    <property type="entry name" value="WD40 repeat-like"/>
    <property type="match status" value="1"/>
</dbReference>
<reference evidence="5 6" key="1">
    <citation type="submission" date="2024-10" db="EMBL/GenBank/DDBJ databases">
        <authorList>
            <person name="Ratan Roy A."/>
            <person name="Morales Sandoval P.H."/>
            <person name="De Los Santos Villalobos S."/>
            <person name="Chakraborty S."/>
            <person name="Mukherjee J."/>
        </authorList>
    </citation>
    <scope>NUCLEOTIDE SEQUENCE [LARGE SCALE GENOMIC DNA]</scope>
    <source>
        <strain evidence="5 6">S1</strain>
    </source>
</reference>
<dbReference type="PANTHER" id="PTHR44019:SF8">
    <property type="entry name" value="POC1 CENTRIOLAR PROTEIN HOMOLOG"/>
    <property type="match status" value="1"/>
</dbReference>
<keyword evidence="6" id="KW-1185">Reference proteome</keyword>
<evidence type="ECO:0000256" key="1">
    <source>
        <dbReference type="ARBA" id="ARBA00022574"/>
    </source>
</evidence>
<dbReference type="Gene3D" id="2.130.10.10">
    <property type="entry name" value="YVTN repeat-like/Quinoprotein amine dehydrogenase"/>
    <property type="match status" value="2"/>
</dbReference>
<feature type="repeat" description="WD" evidence="3">
    <location>
        <begin position="649"/>
        <end position="690"/>
    </location>
</feature>
<evidence type="ECO:0000313" key="6">
    <source>
        <dbReference type="Proteomes" id="UP001600165"/>
    </source>
</evidence>
<feature type="region of interest" description="Disordered" evidence="4">
    <location>
        <begin position="289"/>
        <end position="325"/>
    </location>
</feature>
<sequence>MSKQISTEVSTQVLHYEPSGPPVNFEVVVYNDSSQFATFQLELSAAGADGQPQQEWYRIAPSVSSKLPSGDRARFTVEIFAIPPIPGGFTGTMNLTVRVFSLELRDEDRQVLRLVIEGSGILSPKLTMPTRQFKVYPDSQVELSVDVYNPNRQSADVTVSIDGIRPTWFPDGAEKRLHLRAGETANTVFLCRIPVPVQAPSQVYPFTVQAAQPMAMPGQLQGSLTVLPTGFVAFQYKPLRQQIPSQPGRWRNPRASLTSYQILCLNQSNVVQQIAVEAVYQDPREERRRQLALAEQTAPTATAVDTADTPEAATAPAERPLPPPKNALVVQPNPAQVPVGDRHELRLDVYRRLPWLGWPRRKRLQIQAKADSELELRQNKQVLELDVFPVLPFWLQLLTGLAGLLLLGLIWWLVTHQGHSGPVNSVQMSGRANEAVSASDDQTLRLWQIQGRKLSAGEVLYRGDKAIRVVRYRPVDNNWVWAGFENGDIQGWNLLSDQQFFYSYRQDDRVFDLALTRDARSLFSGHGSGLVLQWDTSPADLRATRTEPDRGFEVDFAVQSLALVGSSETHLAIAGRYNQLVLLNLATESFRSVDYRAGSSNDYIFSVATALEKPNLLATADNRGYITLWNLSACLSTESPCEIVDEWSTGHNGEAVRAVALSDDGCYLASVGDDGRAMLWPLTSNGTRQPNQAEGEVLRRSEEPLNAVDVLQNQNRVLLISGGNDAGVRLRAVKVSNSQLPPGQCSIGN</sequence>
<dbReference type="Proteomes" id="UP001600165">
    <property type="component" value="Unassembled WGS sequence"/>
</dbReference>
<evidence type="ECO:0000313" key="5">
    <source>
        <dbReference type="EMBL" id="MFE4106143.1"/>
    </source>
</evidence>
<name>A0ABW6ID93_9CYAN</name>
<dbReference type="EMBL" id="JBHZOL010000055">
    <property type="protein sequence ID" value="MFE4106143.1"/>
    <property type="molecule type" value="Genomic_DNA"/>
</dbReference>
<evidence type="ECO:0000256" key="3">
    <source>
        <dbReference type="PROSITE-ProRule" id="PRU00221"/>
    </source>
</evidence>
<proteinExistence type="predicted"/>
<dbReference type="PROSITE" id="PS50082">
    <property type="entry name" value="WD_REPEATS_2"/>
    <property type="match status" value="2"/>
</dbReference>
<feature type="repeat" description="WD" evidence="3">
    <location>
        <begin position="416"/>
        <end position="450"/>
    </location>
</feature>
<dbReference type="RefSeq" id="WP_377963615.1">
    <property type="nucleotide sequence ID" value="NZ_JBHZOL010000055.1"/>
</dbReference>
<feature type="compositionally biased region" description="Low complexity" evidence="4">
    <location>
        <begin position="291"/>
        <end position="318"/>
    </location>
</feature>
<evidence type="ECO:0000256" key="2">
    <source>
        <dbReference type="ARBA" id="ARBA00022737"/>
    </source>
</evidence>
<dbReference type="PANTHER" id="PTHR44019">
    <property type="entry name" value="WD REPEAT-CONTAINING PROTEIN 55"/>
    <property type="match status" value="1"/>
</dbReference>
<dbReference type="InterPro" id="IPR050505">
    <property type="entry name" value="WDR55/POC1"/>
</dbReference>
<dbReference type="InterPro" id="IPR036322">
    <property type="entry name" value="WD40_repeat_dom_sf"/>
</dbReference>
<dbReference type="PROSITE" id="PS50294">
    <property type="entry name" value="WD_REPEATS_REGION"/>
    <property type="match status" value="1"/>
</dbReference>
<evidence type="ECO:0008006" key="7">
    <source>
        <dbReference type="Google" id="ProtNLM"/>
    </source>
</evidence>